<dbReference type="InterPro" id="IPR000160">
    <property type="entry name" value="GGDEF_dom"/>
</dbReference>
<reference evidence="6 7" key="1">
    <citation type="journal article" date="2010" name="Stand. Genomic Sci.">
        <title>Complete genome sequence of Ferrimonas balearica type strain (PAT).</title>
        <authorList>
            <person name="Nolan M."/>
            <person name="Sikorski J."/>
            <person name="Davenport K."/>
            <person name="Lucas S."/>
            <person name="Glavina Del Rio T."/>
            <person name="Tice H."/>
            <person name="Cheng J."/>
            <person name="Goodwin L."/>
            <person name="Pitluck S."/>
            <person name="Liolios K."/>
            <person name="Ivanova N."/>
            <person name="Mavromatis K."/>
            <person name="Ovchinnikova G."/>
            <person name="Pati A."/>
            <person name="Chen A."/>
            <person name="Palaniappan K."/>
            <person name="Land M."/>
            <person name="Hauser L."/>
            <person name="Chang Y."/>
            <person name="Jeffries C."/>
            <person name="Tapia R."/>
            <person name="Brettin T."/>
            <person name="Detter J."/>
            <person name="Han C."/>
            <person name="Yasawong M."/>
            <person name="Rohde M."/>
            <person name="Tindall B."/>
            <person name="Goker M."/>
            <person name="Woyke T."/>
            <person name="Bristow J."/>
            <person name="Eisen J."/>
            <person name="Markowitz V."/>
            <person name="Hugenholtz P."/>
            <person name="Kyrpides N."/>
            <person name="Klenk H."/>
            <person name="Lapidus A."/>
        </authorList>
    </citation>
    <scope>NUCLEOTIDE SEQUENCE [LARGE SCALE GENOMIC DNA]</scope>
    <source>
        <strain evidence="7">DSM 9799 / CCM 4581 / KCTC 23876 / PAT</strain>
    </source>
</reference>
<evidence type="ECO:0000256" key="4">
    <source>
        <dbReference type="SAM" id="Phobius"/>
    </source>
</evidence>
<dbReference type="PANTHER" id="PTHR45138:SF9">
    <property type="entry name" value="DIGUANYLATE CYCLASE DGCM-RELATED"/>
    <property type="match status" value="1"/>
</dbReference>
<dbReference type="InterPro" id="IPR043128">
    <property type="entry name" value="Rev_trsase/Diguanyl_cyclase"/>
</dbReference>
<dbReference type="EMBL" id="CP002209">
    <property type="protein sequence ID" value="ADN77912.1"/>
    <property type="molecule type" value="Genomic_DNA"/>
</dbReference>
<comment type="cofactor">
    <cofactor evidence="1">
        <name>Mg(2+)</name>
        <dbReference type="ChEBI" id="CHEBI:18420"/>
    </cofactor>
</comment>
<feature type="domain" description="GGDEF" evidence="5">
    <location>
        <begin position="219"/>
        <end position="352"/>
    </location>
</feature>
<dbReference type="PROSITE" id="PS50887">
    <property type="entry name" value="GGDEF"/>
    <property type="match status" value="1"/>
</dbReference>
<protein>
    <recommendedName>
        <fullName evidence="2">diguanylate cyclase</fullName>
        <ecNumber evidence="2">2.7.7.65</ecNumber>
    </recommendedName>
</protein>
<keyword evidence="4" id="KW-0472">Membrane</keyword>
<comment type="catalytic activity">
    <reaction evidence="3">
        <text>2 GTP = 3',3'-c-di-GMP + 2 diphosphate</text>
        <dbReference type="Rhea" id="RHEA:24898"/>
        <dbReference type="ChEBI" id="CHEBI:33019"/>
        <dbReference type="ChEBI" id="CHEBI:37565"/>
        <dbReference type="ChEBI" id="CHEBI:58805"/>
        <dbReference type="EC" id="2.7.7.65"/>
    </reaction>
</comment>
<dbReference type="NCBIfam" id="TIGR00254">
    <property type="entry name" value="GGDEF"/>
    <property type="match status" value="1"/>
</dbReference>
<evidence type="ECO:0000256" key="2">
    <source>
        <dbReference type="ARBA" id="ARBA00012528"/>
    </source>
</evidence>
<dbReference type="KEGG" id="fbl:Fbal_3718"/>
<dbReference type="EC" id="2.7.7.65" evidence="2"/>
<dbReference type="Gene3D" id="3.30.70.270">
    <property type="match status" value="1"/>
</dbReference>
<dbReference type="OrthoDB" id="9812260at2"/>
<dbReference type="Proteomes" id="UP000006683">
    <property type="component" value="Chromosome"/>
</dbReference>
<dbReference type="GeneID" id="67184064"/>
<dbReference type="RefSeq" id="WP_013347217.1">
    <property type="nucleotide sequence ID" value="NC_014541.1"/>
</dbReference>
<keyword evidence="4" id="KW-1133">Transmembrane helix</keyword>
<dbReference type="HOGENOM" id="CLU_000445_11_2_6"/>
<evidence type="ECO:0000313" key="7">
    <source>
        <dbReference type="Proteomes" id="UP000006683"/>
    </source>
</evidence>
<dbReference type="GO" id="GO:0005886">
    <property type="term" value="C:plasma membrane"/>
    <property type="evidence" value="ECO:0007669"/>
    <property type="project" value="TreeGrafter"/>
</dbReference>
<dbReference type="STRING" id="550540.Fbal_3718"/>
<evidence type="ECO:0000259" key="5">
    <source>
        <dbReference type="PROSITE" id="PS50887"/>
    </source>
</evidence>
<proteinExistence type="predicted"/>
<dbReference type="InterPro" id="IPR029787">
    <property type="entry name" value="Nucleotide_cyclase"/>
</dbReference>
<dbReference type="InterPro" id="IPR050469">
    <property type="entry name" value="Diguanylate_Cyclase"/>
</dbReference>
<feature type="transmembrane region" description="Helical" evidence="4">
    <location>
        <begin position="147"/>
        <end position="164"/>
    </location>
</feature>
<organism evidence="6 7">
    <name type="scientific">Ferrimonas balearica (strain DSM 9799 / CCM 4581 / KCTC 23876 / PAT)</name>
    <dbReference type="NCBI Taxonomy" id="550540"/>
    <lineage>
        <taxon>Bacteria</taxon>
        <taxon>Pseudomonadati</taxon>
        <taxon>Pseudomonadota</taxon>
        <taxon>Gammaproteobacteria</taxon>
        <taxon>Alteromonadales</taxon>
        <taxon>Ferrimonadaceae</taxon>
        <taxon>Ferrimonas</taxon>
    </lineage>
</organism>
<sequence length="352" mass="39632">MELDPRPVQYKGLQWLLIFATLTPLASVFLYEWSQPLERQAPYLLNATLAVLLWGLNRRAHRRKRFQLAMPIEVQGLLLGLAVSTVVVARLTGNDGGPILPVFSAYVMFVFASVLGLHSADRALLMCLAPPTLVLLWPSGVLWWQELAVLVITLYLGFAARRQINLWMRMSQAQLRQNKRLLEKFRTLSNQDPLTGLGNRRCFEQRLAQSVSEAKRSKNALSLILLDVDYFKRYNDHFGHQAGDECLRTVAQILRLSSRRQSDTLARIGGEEFVLLLPNTDKRGAQRLAEEIQSRLLQADLDHPQSGISKRVTLSQGIAQWHPGLSGDALMHQADKAMYESKLAGRNTISAA</sequence>
<feature type="transmembrane region" description="Helical" evidence="4">
    <location>
        <begin position="40"/>
        <end position="56"/>
    </location>
</feature>
<evidence type="ECO:0000313" key="6">
    <source>
        <dbReference type="EMBL" id="ADN77912.1"/>
    </source>
</evidence>
<name>E1SQE1_FERBD</name>
<evidence type="ECO:0000256" key="3">
    <source>
        <dbReference type="ARBA" id="ARBA00034247"/>
    </source>
</evidence>
<keyword evidence="7" id="KW-1185">Reference proteome</keyword>
<feature type="transmembrane region" description="Helical" evidence="4">
    <location>
        <begin position="12"/>
        <end position="34"/>
    </location>
</feature>
<dbReference type="CDD" id="cd01949">
    <property type="entry name" value="GGDEF"/>
    <property type="match status" value="1"/>
</dbReference>
<dbReference type="SUPFAM" id="SSF55073">
    <property type="entry name" value="Nucleotide cyclase"/>
    <property type="match status" value="1"/>
</dbReference>
<evidence type="ECO:0000256" key="1">
    <source>
        <dbReference type="ARBA" id="ARBA00001946"/>
    </source>
</evidence>
<dbReference type="PANTHER" id="PTHR45138">
    <property type="entry name" value="REGULATORY COMPONENTS OF SENSORY TRANSDUCTION SYSTEM"/>
    <property type="match status" value="1"/>
</dbReference>
<dbReference type="Pfam" id="PF00990">
    <property type="entry name" value="GGDEF"/>
    <property type="match status" value="1"/>
</dbReference>
<dbReference type="SMART" id="SM00267">
    <property type="entry name" value="GGDEF"/>
    <property type="match status" value="1"/>
</dbReference>
<accession>E1SQE1</accession>
<dbReference type="GO" id="GO:0052621">
    <property type="term" value="F:diguanylate cyclase activity"/>
    <property type="evidence" value="ECO:0007669"/>
    <property type="project" value="UniProtKB-EC"/>
</dbReference>
<dbReference type="GO" id="GO:0043709">
    <property type="term" value="P:cell adhesion involved in single-species biofilm formation"/>
    <property type="evidence" value="ECO:0007669"/>
    <property type="project" value="TreeGrafter"/>
</dbReference>
<dbReference type="AlphaFoldDB" id="E1SQE1"/>
<dbReference type="FunFam" id="3.30.70.270:FF:000001">
    <property type="entry name" value="Diguanylate cyclase domain protein"/>
    <property type="match status" value="1"/>
</dbReference>
<gene>
    <name evidence="6" type="ordered locus">Fbal_3718</name>
</gene>
<feature type="transmembrane region" description="Helical" evidence="4">
    <location>
        <begin position="98"/>
        <end position="117"/>
    </location>
</feature>
<dbReference type="GO" id="GO:1902201">
    <property type="term" value="P:negative regulation of bacterial-type flagellum-dependent cell motility"/>
    <property type="evidence" value="ECO:0007669"/>
    <property type="project" value="TreeGrafter"/>
</dbReference>
<keyword evidence="4" id="KW-0812">Transmembrane</keyword>
<dbReference type="eggNOG" id="COG3706">
    <property type="taxonomic scope" value="Bacteria"/>
</dbReference>